<dbReference type="Proteomes" id="UP000319613">
    <property type="component" value="Unassembled WGS sequence"/>
</dbReference>
<name>A0A554JAX8_9BACT</name>
<evidence type="ECO:0008006" key="3">
    <source>
        <dbReference type="Google" id="ProtNLM"/>
    </source>
</evidence>
<proteinExistence type="predicted"/>
<dbReference type="InterPro" id="IPR024524">
    <property type="entry name" value="DUF3800"/>
</dbReference>
<dbReference type="AlphaFoldDB" id="A0A554JAX8"/>
<comment type="caution">
    <text evidence="1">The sequence shown here is derived from an EMBL/GenBank/DDBJ whole genome shotgun (WGS) entry which is preliminary data.</text>
</comment>
<sequence length="277" mass="32210">MKRYTLYIDESGSGNFLDVRGHHMLILTGLAIENEVDKSVSAYFRFIKQKFSLPDNESFHSFDVFENPDTKLSEDKQRRLIKSLREFFTMIGPLKITITTVNKRSLLEYLGINADFFNNKDFRSMMELPYEALATKLFFWFADILNKEKSLGGITLESRKDSDLAVLRAYLRALDKNKFTTKYTKKSSERIKKRITSIKFETKKGLWEGPEIADLISFVSYQHLNNKMRSFAKVGLSDLWKVIKNKIDDKKISDLKTLGFVRLIGEDRVNRIIKSSP</sequence>
<protein>
    <recommendedName>
        <fullName evidence="3">DUF3800 domain-containing protein</fullName>
    </recommendedName>
</protein>
<reference evidence="1 2" key="1">
    <citation type="submission" date="2017-07" db="EMBL/GenBank/DDBJ databases">
        <title>Mechanisms for carbon and nitrogen cycling indicate functional differentiation within the Candidate Phyla Radiation.</title>
        <authorList>
            <person name="Danczak R.E."/>
            <person name="Johnston M.D."/>
            <person name="Kenah C."/>
            <person name="Slattery M."/>
            <person name="Wrighton K.C."/>
            <person name="Wilkins M.J."/>
        </authorList>
    </citation>
    <scope>NUCLEOTIDE SEQUENCE [LARGE SCALE GENOMIC DNA]</scope>
    <source>
        <strain evidence="1">Gr01-1014_77</strain>
    </source>
</reference>
<dbReference type="Pfam" id="PF12686">
    <property type="entry name" value="DUF3800"/>
    <property type="match status" value="1"/>
</dbReference>
<organism evidence="1 2">
    <name type="scientific">Candidatus Doudnabacteria bacterium Gr01-1014_77</name>
    <dbReference type="NCBI Taxonomy" id="2017133"/>
    <lineage>
        <taxon>Bacteria</taxon>
        <taxon>Candidatus Doudnaibacteriota</taxon>
    </lineage>
</organism>
<accession>A0A554JAX8</accession>
<evidence type="ECO:0000313" key="2">
    <source>
        <dbReference type="Proteomes" id="UP000319613"/>
    </source>
</evidence>
<evidence type="ECO:0000313" key="1">
    <source>
        <dbReference type="EMBL" id="TSC65505.1"/>
    </source>
</evidence>
<dbReference type="EMBL" id="VMFF01000042">
    <property type="protein sequence ID" value="TSC65505.1"/>
    <property type="molecule type" value="Genomic_DNA"/>
</dbReference>
<gene>
    <name evidence="1" type="ORF">G01um101477_452</name>
</gene>